<reference evidence="4 5" key="2">
    <citation type="submission" date="2024-10" db="EMBL/GenBank/DDBJ databases">
        <authorList>
            <person name="Ryan C."/>
        </authorList>
    </citation>
    <scope>NUCLEOTIDE SEQUENCE [LARGE SCALE GENOMIC DNA]</scope>
</reference>
<dbReference type="CDD" id="cd09917">
    <property type="entry name" value="F-box_SF"/>
    <property type="match status" value="1"/>
</dbReference>
<evidence type="ECO:0000259" key="2">
    <source>
        <dbReference type="Pfam" id="PF00646"/>
    </source>
</evidence>
<dbReference type="InterPro" id="IPR036047">
    <property type="entry name" value="F-box-like_dom_sf"/>
</dbReference>
<dbReference type="SUPFAM" id="SSF81383">
    <property type="entry name" value="F-box domain"/>
    <property type="match status" value="1"/>
</dbReference>
<dbReference type="Proteomes" id="UP001497457">
    <property type="component" value="Chromosome 10rd"/>
</dbReference>
<feature type="region of interest" description="Disordered" evidence="1">
    <location>
        <begin position="178"/>
        <end position="289"/>
    </location>
</feature>
<protein>
    <recommendedName>
        <fullName evidence="6">F-box domain-containing protein</fullName>
    </recommendedName>
</protein>
<evidence type="ECO:0008006" key="6">
    <source>
        <dbReference type="Google" id="ProtNLM"/>
    </source>
</evidence>
<feature type="domain" description="KIB1-4 beta-propeller" evidence="3">
    <location>
        <begin position="298"/>
        <end position="414"/>
    </location>
</feature>
<keyword evidence="5" id="KW-1185">Reference proteome</keyword>
<evidence type="ECO:0000313" key="5">
    <source>
        <dbReference type="Proteomes" id="UP001497457"/>
    </source>
</evidence>
<name>A0ABC8VKC3_9POAL</name>
<dbReference type="InterPro" id="IPR001810">
    <property type="entry name" value="F-box_dom"/>
</dbReference>
<feature type="compositionally biased region" description="Low complexity" evidence="1">
    <location>
        <begin position="208"/>
        <end position="217"/>
    </location>
</feature>
<feature type="domain" description="F-box" evidence="2">
    <location>
        <begin position="15"/>
        <end position="47"/>
    </location>
</feature>
<reference evidence="5" key="1">
    <citation type="submission" date="2024-06" db="EMBL/GenBank/DDBJ databases">
        <authorList>
            <person name="Ryan C."/>
        </authorList>
    </citation>
    <scope>NUCLEOTIDE SEQUENCE [LARGE SCALE GENOMIC DNA]</scope>
</reference>
<feature type="compositionally biased region" description="Acidic residues" evidence="1">
    <location>
        <begin position="218"/>
        <end position="240"/>
    </location>
</feature>
<organism evidence="4 5">
    <name type="scientific">Urochloa decumbens</name>
    <dbReference type="NCBI Taxonomy" id="240449"/>
    <lineage>
        <taxon>Eukaryota</taxon>
        <taxon>Viridiplantae</taxon>
        <taxon>Streptophyta</taxon>
        <taxon>Embryophyta</taxon>
        <taxon>Tracheophyta</taxon>
        <taxon>Spermatophyta</taxon>
        <taxon>Magnoliopsida</taxon>
        <taxon>Liliopsida</taxon>
        <taxon>Poales</taxon>
        <taxon>Poaceae</taxon>
        <taxon>PACMAD clade</taxon>
        <taxon>Panicoideae</taxon>
        <taxon>Panicodae</taxon>
        <taxon>Paniceae</taxon>
        <taxon>Melinidinae</taxon>
        <taxon>Urochloa</taxon>
    </lineage>
</organism>
<dbReference type="PANTHER" id="PTHR33127">
    <property type="entry name" value="TRANSMEMBRANE PROTEIN"/>
    <property type="match status" value="1"/>
</dbReference>
<dbReference type="Pfam" id="PF00646">
    <property type="entry name" value="F-box"/>
    <property type="match status" value="1"/>
</dbReference>
<feature type="compositionally biased region" description="Acidic residues" evidence="1">
    <location>
        <begin position="180"/>
        <end position="207"/>
    </location>
</feature>
<sequence>MVSADEEENNRQPPWSRLLPELVSMICQRLCPSDVPRFGAVCKRWHCCAYPLYPADSTPILISNTISDSGLIRCYSPYLNKMFIVRTPLRAPESRIFSAAVDGRVILRRPDKTILFGSLLDGSAFETTESKYDEGYFWTSNEDGTGHPEKCGILGFCPNIHKLRVQSWNGERWKYFGYSSDEDDSSSDEDDSSSDEDDSSSDEDDSSSDSSFGSNSDSDSDPDWDDVENSDEEGEEEEMEMEKGYTDSDLDSDSNSDSVDSNDGEDADKEGEEETEEEETEDVEEMEEQEGNLRLFTMSCSRPVLHKGLWYFLGGGGSLGVYDPKTFDWSLLSRPTSFGSEFPHKNCYLVESSQELLAVLTGRDGTPINVLKLKEEEMTWERMDSLGSRAIFTGTMASLSMAKPPKAMANKVYLPKFYGHPQIIPAKLTACRGRFFFVPERKEMQQPSSNKPVYNFMREHDTCGDKEEGAWCYDLELDSGVDKEIRGCKNMLQYIWVHLGRSSP</sequence>
<dbReference type="Gene3D" id="1.20.1280.50">
    <property type="match status" value="1"/>
</dbReference>
<gene>
    <name evidence="4" type="ORF">URODEC1_LOCUS4301</name>
</gene>
<accession>A0ABC8VKC3</accession>
<feature type="compositionally biased region" description="Acidic residues" evidence="1">
    <location>
        <begin position="248"/>
        <end position="289"/>
    </location>
</feature>
<dbReference type="PANTHER" id="PTHR33127:SF31">
    <property type="entry name" value="F-BOX DOMAIN-CONTAINING PROTEIN"/>
    <property type="match status" value="1"/>
</dbReference>
<dbReference type="InterPro" id="IPR005174">
    <property type="entry name" value="KIB1-4_b-propeller"/>
</dbReference>
<proteinExistence type="predicted"/>
<evidence type="ECO:0000256" key="1">
    <source>
        <dbReference type="SAM" id="MobiDB-lite"/>
    </source>
</evidence>
<dbReference type="Pfam" id="PF03478">
    <property type="entry name" value="Beta-prop_KIB1-4"/>
    <property type="match status" value="1"/>
</dbReference>
<evidence type="ECO:0000313" key="4">
    <source>
        <dbReference type="EMBL" id="CAL4892492.1"/>
    </source>
</evidence>
<evidence type="ECO:0000259" key="3">
    <source>
        <dbReference type="Pfam" id="PF03478"/>
    </source>
</evidence>
<dbReference type="EMBL" id="OZ075120">
    <property type="protein sequence ID" value="CAL4892492.1"/>
    <property type="molecule type" value="Genomic_DNA"/>
</dbReference>
<dbReference type="AlphaFoldDB" id="A0ABC8VKC3"/>